<evidence type="ECO:0000313" key="1">
    <source>
        <dbReference type="EMBL" id="GMT15173.1"/>
    </source>
</evidence>
<organism evidence="1 2">
    <name type="scientific">Pristionchus fissidentatus</name>
    <dbReference type="NCBI Taxonomy" id="1538716"/>
    <lineage>
        <taxon>Eukaryota</taxon>
        <taxon>Metazoa</taxon>
        <taxon>Ecdysozoa</taxon>
        <taxon>Nematoda</taxon>
        <taxon>Chromadorea</taxon>
        <taxon>Rhabditida</taxon>
        <taxon>Rhabditina</taxon>
        <taxon>Diplogasteromorpha</taxon>
        <taxon>Diplogasteroidea</taxon>
        <taxon>Neodiplogasteridae</taxon>
        <taxon>Pristionchus</taxon>
    </lineage>
</organism>
<dbReference type="AlphaFoldDB" id="A0AAV5VA96"/>
<comment type="caution">
    <text evidence="1">The sequence shown here is derived from an EMBL/GenBank/DDBJ whole genome shotgun (WGS) entry which is preliminary data.</text>
</comment>
<sequence length="96" mass="10766">LLLTVTMRTAFVRTRDARLDKIEIGNTASLGKFLTENLKIVSQFLAGSARHLEGVLIALTVPLGVSVFLQRGKESEHERIHGRSCRCHFLLLLFFS</sequence>
<name>A0AAV5VA96_9BILA</name>
<proteinExistence type="predicted"/>
<protein>
    <recommendedName>
        <fullName evidence="3">ABC transmembrane type-1 domain-containing protein</fullName>
    </recommendedName>
</protein>
<keyword evidence="2" id="KW-1185">Reference proteome</keyword>
<accession>A0AAV5VA96</accession>
<evidence type="ECO:0000313" key="2">
    <source>
        <dbReference type="Proteomes" id="UP001432322"/>
    </source>
</evidence>
<dbReference type="EMBL" id="BTSY01000002">
    <property type="protein sequence ID" value="GMT15173.1"/>
    <property type="molecule type" value="Genomic_DNA"/>
</dbReference>
<evidence type="ECO:0008006" key="3">
    <source>
        <dbReference type="Google" id="ProtNLM"/>
    </source>
</evidence>
<reference evidence="1" key="1">
    <citation type="submission" date="2023-10" db="EMBL/GenBank/DDBJ databases">
        <title>Genome assembly of Pristionchus species.</title>
        <authorList>
            <person name="Yoshida K."/>
            <person name="Sommer R.J."/>
        </authorList>
    </citation>
    <scope>NUCLEOTIDE SEQUENCE</scope>
    <source>
        <strain evidence="1">RS5133</strain>
    </source>
</reference>
<dbReference type="Proteomes" id="UP001432322">
    <property type="component" value="Unassembled WGS sequence"/>
</dbReference>
<feature type="non-terminal residue" evidence="1">
    <location>
        <position position="96"/>
    </location>
</feature>
<feature type="non-terminal residue" evidence="1">
    <location>
        <position position="1"/>
    </location>
</feature>
<gene>
    <name evidence="1" type="ORF">PFISCL1PPCAC_6470</name>
</gene>